<evidence type="ECO:0000313" key="2">
    <source>
        <dbReference type="Proteomes" id="UP000187209"/>
    </source>
</evidence>
<name>A0A1R2BH25_9CILI</name>
<reference evidence="1 2" key="1">
    <citation type="submission" date="2016-11" db="EMBL/GenBank/DDBJ databases">
        <title>The macronuclear genome of Stentor coeruleus: a giant cell with tiny introns.</title>
        <authorList>
            <person name="Slabodnick M."/>
            <person name="Ruby J.G."/>
            <person name="Reiff S.B."/>
            <person name="Swart E.C."/>
            <person name="Gosai S."/>
            <person name="Prabakaran S."/>
            <person name="Witkowska E."/>
            <person name="Larue G.E."/>
            <person name="Fisher S."/>
            <person name="Freeman R.M."/>
            <person name="Gunawardena J."/>
            <person name="Chu W."/>
            <person name="Stover N.A."/>
            <person name="Gregory B.D."/>
            <person name="Nowacki M."/>
            <person name="Derisi J."/>
            <person name="Roy S.W."/>
            <person name="Marshall W.F."/>
            <person name="Sood P."/>
        </authorList>
    </citation>
    <scope>NUCLEOTIDE SEQUENCE [LARGE SCALE GENOMIC DNA]</scope>
    <source>
        <strain evidence="1">WM001</strain>
    </source>
</reference>
<evidence type="ECO:0000313" key="1">
    <source>
        <dbReference type="EMBL" id="OMJ76072.1"/>
    </source>
</evidence>
<dbReference type="SMR" id="A0A1R2BH25"/>
<gene>
    <name evidence="1" type="ORF">SteCoe_24634</name>
</gene>
<comment type="caution">
    <text evidence="1">The sequence shown here is derived from an EMBL/GenBank/DDBJ whole genome shotgun (WGS) entry which is preliminary data.</text>
</comment>
<organism evidence="1 2">
    <name type="scientific">Stentor coeruleus</name>
    <dbReference type="NCBI Taxonomy" id="5963"/>
    <lineage>
        <taxon>Eukaryota</taxon>
        <taxon>Sar</taxon>
        <taxon>Alveolata</taxon>
        <taxon>Ciliophora</taxon>
        <taxon>Postciliodesmatophora</taxon>
        <taxon>Heterotrichea</taxon>
        <taxon>Heterotrichida</taxon>
        <taxon>Stentoridae</taxon>
        <taxon>Stentor</taxon>
    </lineage>
</organism>
<dbReference type="AlphaFoldDB" id="A0A1R2BH25"/>
<proteinExistence type="predicted"/>
<dbReference type="OrthoDB" id="323602at2759"/>
<dbReference type="Proteomes" id="UP000187209">
    <property type="component" value="Unassembled WGS sequence"/>
</dbReference>
<protein>
    <submittedName>
        <fullName evidence="1">Uncharacterized protein</fullName>
    </submittedName>
</protein>
<dbReference type="EMBL" id="MPUH01000653">
    <property type="protein sequence ID" value="OMJ76072.1"/>
    <property type="molecule type" value="Genomic_DNA"/>
</dbReference>
<keyword evidence="2" id="KW-1185">Reference proteome</keyword>
<accession>A0A1R2BH25</accession>
<sequence length="170" mass="19633">MDIPKYSWKKPESMLYYKPSLKYSSSSSKLQEFHSKLMSGRKSPSNLSIPSWKSFKSQIRSNVSPPRFERPKLDHYSDITSFRSSSPRINGSPLWRSRIRNGSIGSNISATSSPKPMRPSTSVQVIKIEDLRRAIELLKEMDENEISSLPSRYVQEMQEFCRVIQERVKA</sequence>